<dbReference type="Proteomes" id="UP001185135">
    <property type="component" value="Segment"/>
</dbReference>
<evidence type="ECO:0000313" key="3">
    <source>
        <dbReference type="Proteomes" id="UP001185135"/>
    </source>
</evidence>
<accession>A0AA95EDQ0</accession>
<proteinExistence type="predicted"/>
<feature type="region of interest" description="Disordered" evidence="1">
    <location>
        <begin position="34"/>
        <end position="53"/>
    </location>
</feature>
<keyword evidence="2" id="KW-0808">Transferase</keyword>
<keyword evidence="2" id="KW-0418">Kinase</keyword>
<organism evidence="2 3">
    <name type="scientific">Pandoravirus kuranda</name>
    <dbReference type="NCBI Taxonomy" id="3019033"/>
    <lineage>
        <taxon>Viruses</taxon>
        <taxon>Pandoravirus</taxon>
    </lineage>
</organism>
<dbReference type="EMBL" id="ON887157">
    <property type="protein sequence ID" value="WBR14479.1"/>
    <property type="molecule type" value="Genomic_DNA"/>
</dbReference>
<evidence type="ECO:0000256" key="1">
    <source>
        <dbReference type="SAM" id="MobiDB-lite"/>
    </source>
</evidence>
<reference evidence="2" key="1">
    <citation type="submission" date="2022-06" db="EMBL/GenBank/DDBJ databases">
        <authorList>
            <person name="Legendre M."/>
            <person name="Claverie J.-M."/>
            <person name="Alempic J.-M."/>
            <person name="Abergel C."/>
        </authorList>
    </citation>
    <scope>NUCLEOTIDE SEQUENCE</scope>
    <source>
        <strain evidence="2">Kuranda</strain>
    </source>
</reference>
<dbReference type="GO" id="GO:0016301">
    <property type="term" value="F:kinase activity"/>
    <property type="evidence" value="ECO:0007669"/>
    <property type="project" value="UniProtKB-KW"/>
</dbReference>
<name>A0AA95EDQ0_9VIRU</name>
<sequence>MDVQAGEGTTKHGRQKFKQVFVAATSADPQTLTYHSSTRLYGPPDAEGWDPLPFRKEDERYARSVSVRTKPHH</sequence>
<evidence type="ECO:0000313" key="2">
    <source>
        <dbReference type="EMBL" id="WBR14479.1"/>
    </source>
</evidence>
<protein>
    <submittedName>
        <fullName evidence="2">Histidine kinase domain-containing protein</fullName>
    </submittedName>
</protein>
<gene>
    <name evidence="2" type="ORF">pkur_cds_304</name>
</gene>